<comment type="caution">
    <text evidence="2">The sequence shown here is derived from an EMBL/GenBank/DDBJ whole genome shotgun (WGS) entry which is preliminary data.</text>
</comment>
<dbReference type="Proteomes" id="UP000285343">
    <property type="component" value="Unassembled WGS sequence"/>
</dbReference>
<organism evidence="2 4">
    <name type="scientific">Bacteroides uniformis</name>
    <dbReference type="NCBI Taxonomy" id="820"/>
    <lineage>
        <taxon>Bacteria</taxon>
        <taxon>Pseudomonadati</taxon>
        <taxon>Bacteroidota</taxon>
        <taxon>Bacteroidia</taxon>
        <taxon>Bacteroidales</taxon>
        <taxon>Bacteroidaceae</taxon>
        <taxon>Bacteroides</taxon>
    </lineage>
</organism>
<sequence length="67" mass="7586">MKKFVELKTIEKGNVLVNVNHIVSIESLTDDTSRVLLVGGGKNSTMLYYTISESAETMKRKLWELLL</sequence>
<evidence type="ECO:0000313" key="2">
    <source>
        <dbReference type="EMBL" id="OKZ31948.1"/>
    </source>
</evidence>
<dbReference type="EMBL" id="MNQU01000238">
    <property type="protein sequence ID" value="OKZ31948.1"/>
    <property type="molecule type" value="Genomic_DNA"/>
</dbReference>
<dbReference type="RefSeq" id="WP_117866667.1">
    <property type="nucleotide sequence ID" value="NZ_BQNL01000001.1"/>
</dbReference>
<proteinExistence type="predicted"/>
<reference evidence="1" key="3">
    <citation type="submission" date="2022-01" db="EMBL/GenBank/DDBJ databases">
        <title>Novel bile acid biosynthetic pathways are enriched in the microbiome of centenarians.</title>
        <authorList>
            <person name="Sato Y."/>
            <person name="Atarashi K."/>
            <person name="Plichta R.D."/>
            <person name="Arai Y."/>
            <person name="Sasajima S."/>
            <person name="Kearney M.S."/>
            <person name="Suda W."/>
            <person name="Takeshita K."/>
            <person name="Sasaki T."/>
            <person name="Okamoto S."/>
            <person name="Skelly N.A."/>
            <person name="Okamura Y."/>
            <person name="Vlamakis H."/>
            <person name="Li Y."/>
            <person name="Tanoue T."/>
            <person name="Takei H."/>
            <person name="Nittono H."/>
            <person name="Narushima S."/>
            <person name="Irie J."/>
            <person name="Itoh H."/>
            <person name="Moriya K."/>
            <person name="Sugiura Y."/>
            <person name="Suematsu M."/>
            <person name="Moritoki N."/>
            <person name="Shibata S."/>
            <person name="Littman R.D."/>
            <person name="Fischbach A.M."/>
            <person name="Uwamino Y."/>
            <person name="Inoue T."/>
            <person name="Honda A."/>
            <person name="Hattori M."/>
            <person name="Murai T."/>
            <person name="Xavier J.R."/>
            <person name="Hirose N."/>
            <person name="Honda K."/>
        </authorList>
    </citation>
    <scope>NUCLEOTIDE SEQUENCE</scope>
    <source>
        <strain evidence="1">CE91-St12</strain>
    </source>
</reference>
<evidence type="ECO:0000313" key="5">
    <source>
        <dbReference type="Proteomes" id="UP000285343"/>
    </source>
</evidence>
<name>A0A1Q6HZA5_BACUN</name>
<gene>
    <name evidence="2" type="ORF">BHV79_12085</name>
    <name evidence="1" type="ORF">CE91St12_07320</name>
    <name evidence="3" type="ORF">DWW14_23430</name>
</gene>
<dbReference type="EMBL" id="BQNL01000001">
    <property type="protein sequence ID" value="GKH12522.1"/>
    <property type="molecule type" value="Genomic_DNA"/>
</dbReference>
<reference evidence="3 5" key="2">
    <citation type="submission" date="2018-08" db="EMBL/GenBank/DDBJ databases">
        <title>A genome reference for cultivated species of the human gut microbiota.</title>
        <authorList>
            <person name="Zou Y."/>
            <person name="Xue W."/>
            <person name="Luo G."/>
        </authorList>
    </citation>
    <scope>NUCLEOTIDE SEQUENCE [LARGE SCALE GENOMIC DNA]</scope>
    <source>
        <strain evidence="3 5">AF14-42</strain>
    </source>
</reference>
<protein>
    <submittedName>
        <fullName evidence="2">Uncharacterized protein</fullName>
    </submittedName>
</protein>
<evidence type="ECO:0000313" key="1">
    <source>
        <dbReference type="EMBL" id="GKH12522.1"/>
    </source>
</evidence>
<accession>A0A1Q6HZA5</accession>
<dbReference type="Proteomes" id="UP000186549">
    <property type="component" value="Unassembled WGS sequence"/>
</dbReference>
<evidence type="ECO:0000313" key="3">
    <source>
        <dbReference type="EMBL" id="RGV33543.1"/>
    </source>
</evidence>
<dbReference type="EMBL" id="QRZC01000055">
    <property type="protein sequence ID" value="RGV33543.1"/>
    <property type="molecule type" value="Genomic_DNA"/>
</dbReference>
<reference evidence="2 4" key="1">
    <citation type="journal article" date="2016" name="Nat. Biotechnol.">
        <title>Measurement of bacterial replication rates in microbial communities.</title>
        <authorList>
            <person name="Brown C.T."/>
            <person name="Olm M.R."/>
            <person name="Thomas B.C."/>
            <person name="Banfield J.F."/>
        </authorList>
    </citation>
    <scope>NUCLEOTIDE SEQUENCE [LARGE SCALE GENOMIC DNA]</scope>
    <source>
        <strain evidence="2">45_41</strain>
    </source>
</reference>
<dbReference type="AlphaFoldDB" id="A0A1Q6HZA5"/>
<evidence type="ECO:0000313" key="4">
    <source>
        <dbReference type="Proteomes" id="UP000186549"/>
    </source>
</evidence>
<dbReference type="Proteomes" id="UP001055048">
    <property type="component" value="Unassembled WGS sequence"/>
</dbReference>